<dbReference type="Pfam" id="PF19054">
    <property type="entry name" value="DUF5753"/>
    <property type="match status" value="1"/>
</dbReference>
<sequence length="258" mass="28744">MTKHRSPTLITLGRLVRTFRDAAGVTQKGLAGALGYTNGWVSNVENGQLRPRPEQVTALEHELGVPPGALMNVYEQLDGESLPGWFREWVDEEAAADVLRTFELALVPGLLQTEEYARALLPADQAAVDQRMARQKILARDHPPTLHVVLDEAVLYRTRGEVKIMRAQLEHLIASVGPRLTLQIVRSEKNPRSTGAFNIATVDGSEVGYVETIIRGIVTSSREDIAELLAAWEAIRTFALSQEESIDFIRKVIEERWT</sequence>
<gene>
    <name evidence="2" type="ORF">FB559_4770</name>
</gene>
<protein>
    <submittedName>
        <fullName evidence="2">Transcriptional regulator with XRE-family HTH domain</fullName>
    </submittedName>
</protein>
<dbReference type="Gene3D" id="1.10.260.40">
    <property type="entry name" value="lambda repressor-like DNA-binding domains"/>
    <property type="match status" value="1"/>
</dbReference>
<dbReference type="GO" id="GO:0003677">
    <property type="term" value="F:DNA binding"/>
    <property type="evidence" value="ECO:0007669"/>
    <property type="project" value="InterPro"/>
</dbReference>
<dbReference type="SUPFAM" id="SSF47413">
    <property type="entry name" value="lambda repressor-like DNA-binding domains"/>
    <property type="match status" value="1"/>
</dbReference>
<organism evidence="2 3">
    <name type="scientific">Actinoallomurus bryophytorum</name>
    <dbReference type="NCBI Taxonomy" id="1490222"/>
    <lineage>
        <taxon>Bacteria</taxon>
        <taxon>Bacillati</taxon>
        <taxon>Actinomycetota</taxon>
        <taxon>Actinomycetes</taxon>
        <taxon>Streptosporangiales</taxon>
        <taxon>Thermomonosporaceae</taxon>
        <taxon>Actinoallomurus</taxon>
    </lineage>
</organism>
<dbReference type="InterPro" id="IPR010982">
    <property type="entry name" value="Lambda_DNA-bd_dom_sf"/>
</dbReference>
<proteinExistence type="predicted"/>
<dbReference type="InterPro" id="IPR043917">
    <property type="entry name" value="DUF5753"/>
</dbReference>
<evidence type="ECO:0000313" key="2">
    <source>
        <dbReference type="EMBL" id="TQL99114.1"/>
    </source>
</evidence>
<reference evidence="2 3" key="1">
    <citation type="submission" date="2019-06" db="EMBL/GenBank/DDBJ databases">
        <title>Sequencing the genomes of 1000 actinobacteria strains.</title>
        <authorList>
            <person name="Klenk H.-P."/>
        </authorList>
    </citation>
    <scope>NUCLEOTIDE SEQUENCE [LARGE SCALE GENOMIC DNA]</scope>
    <source>
        <strain evidence="2 3">DSM 102200</strain>
    </source>
</reference>
<accession>A0A543CPU4</accession>
<dbReference type="SMART" id="SM00530">
    <property type="entry name" value="HTH_XRE"/>
    <property type="match status" value="1"/>
</dbReference>
<comment type="caution">
    <text evidence="2">The sequence shown here is derived from an EMBL/GenBank/DDBJ whole genome shotgun (WGS) entry which is preliminary data.</text>
</comment>
<name>A0A543CPU4_9ACTN</name>
<evidence type="ECO:0000259" key="1">
    <source>
        <dbReference type="PROSITE" id="PS50943"/>
    </source>
</evidence>
<feature type="domain" description="HTH cro/C1-type" evidence="1">
    <location>
        <begin position="16"/>
        <end position="70"/>
    </location>
</feature>
<keyword evidence="3" id="KW-1185">Reference proteome</keyword>
<dbReference type="Pfam" id="PF13560">
    <property type="entry name" value="HTH_31"/>
    <property type="match status" value="1"/>
</dbReference>
<dbReference type="InterPro" id="IPR001387">
    <property type="entry name" value="Cro/C1-type_HTH"/>
</dbReference>
<dbReference type="CDD" id="cd00093">
    <property type="entry name" value="HTH_XRE"/>
    <property type="match status" value="1"/>
</dbReference>
<dbReference type="OrthoDB" id="3469353at2"/>
<dbReference type="PROSITE" id="PS50943">
    <property type="entry name" value="HTH_CROC1"/>
    <property type="match status" value="1"/>
</dbReference>
<dbReference type="EMBL" id="VFOZ01000001">
    <property type="protein sequence ID" value="TQL99114.1"/>
    <property type="molecule type" value="Genomic_DNA"/>
</dbReference>
<dbReference type="Proteomes" id="UP000316096">
    <property type="component" value="Unassembled WGS sequence"/>
</dbReference>
<dbReference type="AlphaFoldDB" id="A0A543CPU4"/>
<evidence type="ECO:0000313" key="3">
    <source>
        <dbReference type="Proteomes" id="UP000316096"/>
    </source>
</evidence>